<dbReference type="AlphaFoldDB" id="A0A9W8ZBT9"/>
<feature type="compositionally biased region" description="Polar residues" evidence="1">
    <location>
        <begin position="22"/>
        <end position="40"/>
    </location>
</feature>
<name>A0A9W8ZBT9_9PLEO</name>
<evidence type="ECO:0000313" key="2">
    <source>
        <dbReference type="EMBL" id="KAJ4401089.1"/>
    </source>
</evidence>
<evidence type="ECO:0000313" key="3">
    <source>
        <dbReference type="Proteomes" id="UP001140510"/>
    </source>
</evidence>
<dbReference type="EMBL" id="JAPEVA010000079">
    <property type="protein sequence ID" value="KAJ4401089.1"/>
    <property type="molecule type" value="Genomic_DNA"/>
</dbReference>
<gene>
    <name evidence="2" type="ORF">N0V91_008231</name>
</gene>
<evidence type="ECO:0000256" key="1">
    <source>
        <dbReference type="SAM" id="MobiDB-lite"/>
    </source>
</evidence>
<dbReference type="Proteomes" id="UP001140510">
    <property type="component" value="Unassembled WGS sequence"/>
</dbReference>
<feature type="compositionally biased region" description="Basic and acidic residues" evidence="1">
    <location>
        <begin position="120"/>
        <end position="131"/>
    </location>
</feature>
<feature type="region of interest" description="Disordered" evidence="1">
    <location>
        <begin position="1"/>
        <end position="50"/>
    </location>
</feature>
<sequence length="131" mass="14400">MKAPNPAHGYTGPPATRKKPGQASSWKPVNTFGVQGTNPNHGKGKTYGNKVKRNVAQLSEREKWFPGREILPQQQLAREEANVSGPGVISGMVDSSGVNAASTVNHIYRKPPQHSQQAFWHRDEDRIAGYE</sequence>
<keyword evidence="3" id="KW-1185">Reference proteome</keyword>
<organism evidence="2 3">
    <name type="scientific">Didymella pomorum</name>
    <dbReference type="NCBI Taxonomy" id="749634"/>
    <lineage>
        <taxon>Eukaryota</taxon>
        <taxon>Fungi</taxon>
        <taxon>Dikarya</taxon>
        <taxon>Ascomycota</taxon>
        <taxon>Pezizomycotina</taxon>
        <taxon>Dothideomycetes</taxon>
        <taxon>Pleosporomycetidae</taxon>
        <taxon>Pleosporales</taxon>
        <taxon>Pleosporineae</taxon>
        <taxon>Didymellaceae</taxon>
        <taxon>Didymella</taxon>
    </lineage>
</organism>
<comment type="caution">
    <text evidence="2">The sequence shown here is derived from an EMBL/GenBank/DDBJ whole genome shotgun (WGS) entry which is preliminary data.</text>
</comment>
<reference evidence="2" key="1">
    <citation type="submission" date="2022-10" db="EMBL/GenBank/DDBJ databases">
        <title>Tapping the CABI collections for fungal endophytes: first genome assemblies for Collariella, Neodidymelliopsis, Ascochyta clinopodiicola, Didymella pomorum, Didymosphaeria variabile, Neocosmospora piperis and Neocucurbitaria cava.</title>
        <authorList>
            <person name="Hill R."/>
        </authorList>
    </citation>
    <scope>NUCLEOTIDE SEQUENCE</scope>
    <source>
        <strain evidence="2">IMI 355091</strain>
    </source>
</reference>
<accession>A0A9W8ZBT9</accession>
<feature type="region of interest" description="Disordered" evidence="1">
    <location>
        <begin position="112"/>
        <end position="131"/>
    </location>
</feature>
<proteinExistence type="predicted"/>
<protein>
    <submittedName>
        <fullName evidence="2">Uncharacterized protein</fullName>
    </submittedName>
</protein>